<proteinExistence type="predicted"/>
<evidence type="ECO:0008006" key="3">
    <source>
        <dbReference type="Google" id="ProtNLM"/>
    </source>
</evidence>
<organism evidence="2">
    <name type="scientific">Salmonella enterica subsp. enterica serovar Braenderup</name>
    <dbReference type="NCBI Taxonomy" id="149391"/>
    <lineage>
        <taxon>Bacteria</taxon>
        <taxon>Pseudomonadati</taxon>
        <taxon>Pseudomonadota</taxon>
        <taxon>Gammaproteobacteria</taxon>
        <taxon>Enterobacterales</taxon>
        <taxon>Enterobacteriaceae</taxon>
        <taxon>Salmonella</taxon>
    </lineage>
</organism>
<keyword evidence="1" id="KW-0472">Membrane</keyword>
<comment type="caution">
    <text evidence="2">The sequence shown here is derived from an EMBL/GenBank/DDBJ whole genome shotgun (WGS) entry which is preliminary data.</text>
</comment>
<dbReference type="AlphaFoldDB" id="A0A5I2WL25"/>
<dbReference type="EMBL" id="AAHWIJ010000026">
    <property type="protein sequence ID" value="ECB0525954.1"/>
    <property type="molecule type" value="Genomic_DNA"/>
</dbReference>
<keyword evidence="1" id="KW-1133">Transmembrane helix</keyword>
<feature type="transmembrane region" description="Helical" evidence="1">
    <location>
        <begin position="52"/>
        <end position="72"/>
    </location>
</feature>
<protein>
    <recommendedName>
        <fullName evidence="3">Superinfection exclusion protein B</fullName>
    </recommendedName>
</protein>
<dbReference type="InterPro" id="IPR025982">
    <property type="entry name" value="SieB"/>
</dbReference>
<keyword evidence="1" id="KW-0812">Transmembrane</keyword>
<accession>A0A5I2WL25</accession>
<sequence>MDAVTGVAEFFRKIPTAFLVAITSVLSLILFLPETLASKVAVDGFRQEYRIYIGPAFLLAVSYLIARVYQFFDDVHGERKIKKARIAYLEKLTPEEKGYLWSYIIEGNNSIMCGPDDGIMGGLEAKCIAYRAASVGDMLNGFAYNLQPWAREHLEKNPHLLNGAEGRPMTPREKLGFGRGF</sequence>
<gene>
    <name evidence="2" type="ORF">EUX26_22730</name>
</gene>
<dbReference type="Pfam" id="PF14163">
    <property type="entry name" value="SieB"/>
    <property type="match status" value="1"/>
</dbReference>
<evidence type="ECO:0000256" key="1">
    <source>
        <dbReference type="SAM" id="Phobius"/>
    </source>
</evidence>
<name>A0A5I2WL25_SALET</name>
<reference evidence="2" key="1">
    <citation type="submission" date="2019-01" db="EMBL/GenBank/DDBJ databases">
        <authorList>
            <person name="Ashton P.M."/>
            <person name="Dallman T."/>
            <person name="Nair S."/>
            <person name="De Pinna E."/>
            <person name="Peters T."/>
            <person name="Grant K."/>
        </authorList>
    </citation>
    <scope>NUCLEOTIDE SEQUENCE</scope>
    <source>
        <strain evidence="2">555488</strain>
    </source>
</reference>
<evidence type="ECO:0000313" key="2">
    <source>
        <dbReference type="EMBL" id="ECB0525954.1"/>
    </source>
</evidence>
<feature type="transmembrane region" description="Helical" evidence="1">
    <location>
        <begin position="14"/>
        <end position="32"/>
    </location>
</feature>